<dbReference type="SMART" id="SM00862">
    <property type="entry name" value="Trans_reg_C"/>
    <property type="match status" value="1"/>
</dbReference>
<keyword evidence="3 5" id="KW-0238">DNA-binding</keyword>
<dbReference type="Gene3D" id="3.40.50.300">
    <property type="entry name" value="P-loop containing nucleotide triphosphate hydrolases"/>
    <property type="match status" value="1"/>
</dbReference>
<dbReference type="Gene3D" id="1.10.10.10">
    <property type="entry name" value="Winged helix-like DNA-binding domain superfamily/Winged helix DNA-binding domain"/>
    <property type="match status" value="1"/>
</dbReference>
<evidence type="ECO:0000256" key="2">
    <source>
        <dbReference type="ARBA" id="ARBA00023015"/>
    </source>
</evidence>
<dbReference type="Pfam" id="PF00486">
    <property type="entry name" value="Trans_reg_C"/>
    <property type="match status" value="1"/>
</dbReference>
<dbReference type="SUPFAM" id="SSF46894">
    <property type="entry name" value="C-terminal effector domain of the bipartite response regulators"/>
    <property type="match status" value="1"/>
</dbReference>
<reference evidence="8 9" key="1">
    <citation type="submission" date="2023-07" db="EMBL/GenBank/DDBJ databases">
        <authorList>
            <person name="Girao M."/>
            <person name="Carvalho M.F."/>
        </authorList>
    </citation>
    <scope>NUCLEOTIDE SEQUENCE [LARGE SCALE GENOMIC DNA]</scope>
    <source>
        <strain evidence="8 9">66/93</strain>
    </source>
</reference>
<evidence type="ECO:0000256" key="3">
    <source>
        <dbReference type="ARBA" id="ARBA00023125"/>
    </source>
</evidence>
<dbReference type="InterPro" id="IPR051677">
    <property type="entry name" value="AfsR-DnrI-RedD_regulator"/>
</dbReference>
<keyword evidence="2" id="KW-0805">Transcription regulation</keyword>
<evidence type="ECO:0000256" key="1">
    <source>
        <dbReference type="ARBA" id="ARBA00005820"/>
    </source>
</evidence>
<evidence type="ECO:0000256" key="5">
    <source>
        <dbReference type="PROSITE-ProRule" id="PRU01091"/>
    </source>
</evidence>
<dbReference type="InterPro" id="IPR016032">
    <property type="entry name" value="Sig_transdc_resp-reg_C-effctor"/>
</dbReference>
<dbReference type="InterPro" id="IPR001867">
    <property type="entry name" value="OmpR/PhoB-type_DNA-bd"/>
</dbReference>
<dbReference type="PANTHER" id="PTHR35807">
    <property type="entry name" value="TRANSCRIPTIONAL REGULATOR REDD-RELATED"/>
    <property type="match status" value="1"/>
</dbReference>
<evidence type="ECO:0000256" key="4">
    <source>
        <dbReference type="ARBA" id="ARBA00023163"/>
    </source>
</evidence>
<organism evidence="8 9">
    <name type="scientific">Nocardiopsis tropica</name>
    <dbReference type="NCBI Taxonomy" id="109330"/>
    <lineage>
        <taxon>Bacteria</taxon>
        <taxon>Bacillati</taxon>
        <taxon>Actinomycetota</taxon>
        <taxon>Actinomycetes</taxon>
        <taxon>Streptosporangiales</taxon>
        <taxon>Nocardiopsidaceae</taxon>
        <taxon>Nocardiopsis</taxon>
    </lineage>
</organism>
<dbReference type="Proteomes" id="UP001348641">
    <property type="component" value="Unassembled WGS sequence"/>
</dbReference>
<feature type="domain" description="OmpR/PhoB-type" evidence="7">
    <location>
        <begin position="1"/>
        <end position="94"/>
    </location>
</feature>
<proteinExistence type="inferred from homology"/>
<dbReference type="SUPFAM" id="SSF48452">
    <property type="entry name" value="TPR-like"/>
    <property type="match status" value="4"/>
</dbReference>
<dbReference type="InterPro" id="IPR005158">
    <property type="entry name" value="BTAD"/>
</dbReference>
<comment type="similarity">
    <text evidence="1">Belongs to the AfsR/DnrI/RedD regulatory family.</text>
</comment>
<dbReference type="EMBL" id="JAUUCC010000002">
    <property type="protein sequence ID" value="MEE2049146.1"/>
    <property type="molecule type" value="Genomic_DNA"/>
</dbReference>
<protein>
    <submittedName>
        <fullName evidence="8">Tetratricopeptide repeat protein</fullName>
    </submittedName>
</protein>
<dbReference type="PRINTS" id="PR00364">
    <property type="entry name" value="DISEASERSIST"/>
</dbReference>
<dbReference type="Gene3D" id="1.25.40.10">
    <property type="entry name" value="Tetratricopeptide repeat domain"/>
    <property type="match status" value="3"/>
</dbReference>
<dbReference type="SMART" id="SM00028">
    <property type="entry name" value="TPR"/>
    <property type="match status" value="7"/>
</dbReference>
<gene>
    <name evidence="8" type="ORF">Q8A49_01380</name>
</gene>
<dbReference type="Pfam" id="PF03704">
    <property type="entry name" value="BTAD"/>
    <property type="match status" value="1"/>
</dbReference>
<dbReference type="InterPro" id="IPR036388">
    <property type="entry name" value="WH-like_DNA-bd_sf"/>
</dbReference>
<dbReference type="InterPro" id="IPR019734">
    <property type="entry name" value="TPR_rpt"/>
</dbReference>
<evidence type="ECO:0000259" key="7">
    <source>
        <dbReference type="PROSITE" id="PS51755"/>
    </source>
</evidence>
<comment type="caution">
    <text evidence="8">The sequence shown here is derived from an EMBL/GenBank/DDBJ whole genome shotgun (WGS) entry which is preliminary data.</text>
</comment>
<dbReference type="SUPFAM" id="SSF52540">
    <property type="entry name" value="P-loop containing nucleoside triphosphate hydrolases"/>
    <property type="match status" value="1"/>
</dbReference>
<evidence type="ECO:0000313" key="8">
    <source>
        <dbReference type="EMBL" id="MEE2049146.1"/>
    </source>
</evidence>
<dbReference type="PANTHER" id="PTHR35807:SF1">
    <property type="entry name" value="TRANSCRIPTIONAL REGULATOR REDD"/>
    <property type="match status" value="1"/>
</dbReference>
<feature type="DNA-binding region" description="OmpR/PhoB-type" evidence="5">
    <location>
        <begin position="1"/>
        <end position="94"/>
    </location>
</feature>
<feature type="region of interest" description="Disordered" evidence="6">
    <location>
        <begin position="244"/>
        <end position="275"/>
    </location>
</feature>
<dbReference type="InterPro" id="IPR011990">
    <property type="entry name" value="TPR-like_helical_dom_sf"/>
</dbReference>
<dbReference type="InterPro" id="IPR027417">
    <property type="entry name" value="P-loop_NTPase"/>
</dbReference>
<dbReference type="RefSeq" id="WP_330156445.1">
    <property type="nucleotide sequence ID" value="NZ_BAAAJA010000013.1"/>
</dbReference>
<dbReference type="SMART" id="SM01043">
    <property type="entry name" value="BTAD"/>
    <property type="match status" value="1"/>
</dbReference>
<accession>A0ABU7KIM0</accession>
<name>A0ABU7KIM0_9ACTN</name>
<dbReference type="PROSITE" id="PS51755">
    <property type="entry name" value="OMPR_PHOB"/>
    <property type="match status" value="1"/>
</dbReference>
<dbReference type="Pfam" id="PF13424">
    <property type="entry name" value="TPR_12"/>
    <property type="match status" value="1"/>
</dbReference>
<keyword evidence="4" id="KW-0804">Transcription</keyword>
<evidence type="ECO:0000313" key="9">
    <source>
        <dbReference type="Proteomes" id="UP001348641"/>
    </source>
</evidence>
<dbReference type="CDD" id="cd15831">
    <property type="entry name" value="BTAD"/>
    <property type="match status" value="1"/>
</dbReference>
<evidence type="ECO:0000256" key="6">
    <source>
        <dbReference type="SAM" id="MobiDB-lite"/>
    </source>
</evidence>
<sequence length="1050" mass="115533">MEIQILAQEPRILVGGRPVETGPPKQSLILVVLALSAGKVVPTRVLIDRVWGDAVPESVRASVYANATGIRRILRETGDAARLVSRSRGYVLDVDPGVIDLNRARKLYEDGGRLLRRGEHRAAADLLGQALDLWTGEPLAGFDGEWAERTRAWIEAQRLRLLIRWAEARGELGEFDETAERLADACLAHPGDDPLAYTRMRVLAGAGRQSEAVECYEELRTYLREARGTDPNPRTREFFQRMLADDGSGEGRGGEGYRSVPAPPEPLYPPSSLGPDLSDFVTREAEVASLLDGLRADGGAVVQVIEGTAGAGKSVLARHVAHILSADHELVVELSLQGSEGRFEPAHALHRLLRLAGVHHGVIPAETEARAALWRSRAARQRTLVVLDDAVPGQVGPLLPGTPGSTVLVTSRRALTDLDGARRLTLGPLGPDDSTRMLSAFTGLSADTPGFSRLVSRLDGLPLELRLVANQLRSRTAWTPDYFADRIDRRGIDEVAAGGRSLAAAFDISFRDLSPPTRRVFLTLGLHPTTTVPLHALAAAVGDWEQAERGVGELLANHMLVEPSTGAVLMHDRVRDFARQYAQETMPPEERRAAGHRYLDHYLAAVDAADRITLPGRPGRLDVRTTHASRLPEFEDARSARRWFADVYPAVEAAVDYAREYGFMSHVARIPLAMAGLLDTDGPWDRAEALHAGSVEAWRWLDRGHGLGRTLYELGRARWRLRDLDGAERSLRAAVSEAGQRGDPCGWALAKDQLGVIRYESGRDEEALEEYHRAYGEFRRTGEHSGVAMVFNHIGVSQNVLGRYDIARAAFTTSIALYQMHGDGHSVAKARMNCSEVLFRLGYHRESKAMCEQALTLFREFGDDRSTAQALHDLGIVAGYRNRHEEAVALFTEARSLFQAVGDEVHTIDTEAYLGSSLLELGRTEEARELLEPCLGRIRSRNAPVVESQLLTVLGDFHTATGRLSEGQRCYRAAAERARNGSSRLKEGLAYDRLGDLCNREGRAPEAAQHWGKAVQILEYTQIPHLRSIRLKLAINGQGGIVDIESLWMF</sequence>